<protein>
    <submittedName>
        <fullName evidence="1">Uncharacterized protein</fullName>
    </submittedName>
</protein>
<dbReference type="EMBL" id="JAOYFB010000002">
    <property type="protein sequence ID" value="KAK4006785.1"/>
    <property type="molecule type" value="Genomic_DNA"/>
</dbReference>
<sequence length="108" mass="11917">MAAGSPIVIDSQPVDGSRIDESDPRFLLSTFTIVISTVTSTSTIGTTTTCTTSSSAMNACSAIGRRRRGILYDNDNKLSRLRRGLFYDDDDMEEKEVNIPLAEETRRH</sequence>
<evidence type="ECO:0000313" key="1">
    <source>
        <dbReference type="EMBL" id="KAK4006785.1"/>
    </source>
</evidence>
<organism evidence="1 2">
    <name type="scientific">Daphnia magna</name>
    <dbReference type="NCBI Taxonomy" id="35525"/>
    <lineage>
        <taxon>Eukaryota</taxon>
        <taxon>Metazoa</taxon>
        <taxon>Ecdysozoa</taxon>
        <taxon>Arthropoda</taxon>
        <taxon>Crustacea</taxon>
        <taxon>Branchiopoda</taxon>
        <taxon>Diplostraca</taxon>
        <taxon>Cladocera</taxon>
        <taxon>Anomopoda</taxon>
        <taxon>Daphniidae</taxon>
        <taxon>Daphnia</taxon>
    </lineage>
</organism>
<name>A0ABQ9Z1W6_9CRUS</name>
<gene>
    <name evidence="1" type="ORF">OUZ56_011943</name>
</gene>
<evidence type="ECO:0000313" key="2">
    <source>
        <dbReference type="Proteomes" id="UP001234178"/>
    </source>
</evidence>
<proteinExistence type="predicted"/>
<dbReference type="Proteomes" id="UP001234178">
    <property type="component" value="Unassembled WGS sequence"/>
</dbReference>
<comment type="caution">
    <text evidence="1">The sequence shown here is derived from an EMBL/GenBank/DDBJ whole genome shotgun (WGS) entry which is preliminary data.</text>
</comment>
<keyword evidence="2" id="KW-1185">Reference proteome</keyword>
<reference evidence="1 2" key="1">
    <citation type="journal article" date="2023" name="Nucleic Acids Res.">
        <title>The hologenome of Daphnia magna reveals possible DNA methylation and microbiome-mediated evolution of the host genome.</title>
        <authorList>
            <person name="Chaturvedi A."/>
            <person name="Li X."/>
            <person name="Dhandapani V."/>
            <person name="Marshall H."/>
            <person name="Kissane S."/>
            <person name="Cuenca-Cambronero M."/>
            <person name="Asole G."/>
            <person name="Calvet F."/>
            <person name="Ruiz-Romero M."/>
            <person name="Marangio P."/>
            <person name="Guigo R."/>
            <person name="Rago D."/>
            <person name="Mirbahai L."/>
            <person name="Eastwood N."/>
            <person name="Colbourne J.K."/>
            <person name="Zhou J."/>
            <person name="Mallon E."/>
            <person name="Orsini L."/>
        </authorList>
    </citation>
    <scope>NUCLEOTIDE SEQUENCE [LARGE SCALE GENOMIC DNA]</scope>
    <source>
        <strain evidence="1">LRV0_1</strain>
    </source>
</reference>
<accession>A0ABQ9Z1W6</accession>